<name>A0A248TLB7_9BACI</name>
<dbReference type="SUPFAM" id="SSF46785">
    <property type="entry name" value="Winged helix' DNA-binding domain"/>
    <property type="match status" value="1"/>
</dbReference>
<dbReference type="RefSeq" id="WP_095372582.1">
    <property type="nucleotide sequence ID" value="NZ_CANMJM010000001.1"/>
</dbReference>
<keyword evidence="1" id="KW-0238">DNA-binding</keyword>
<dbReference type="Gene3D" id="1.10.10.10">
    <property type="entry name" value="Winged helix-like DNA-binding domain superfamily/Winged helix DNA-binding domain"/>
    <property type="match status" value="1"/>
</dbReference>
<protein>
    <submittedName>
        <fullName evidence="2">Transcriptional regulator</fullName>
    </submittedName>
</protein>
<accession>A0A248TLB7</accession>
<gene>
    <name evidence="2" type="ORF">CKF48_17965</name>
</gene>
<dbReference type="GO" id="GO:0003677">
    <property type="term" value="F:DNA binding"/>
    <property type="evidence" value="ECO:0007669"/>
    <property type="project" value="UniProtKB-KW"/>
</dbReference>
<dbReference type="AlphaFoldDB" id="A0A248TLB7"/>
<dbReference type="InterPro" id="IPR036388">
    <property type="entry name" value="WH-like_DNA-bd_sf"/>
</dbReference>
<dbReference type="CDD" id="cd00090">
    <property type="entry name" value="HTH_ARSR"/>
    <property type="match status" value="1"/>
</dbReference>
<keyword evidence="3" id="KW-1185">Reference proteome</keyword>
<organism evidence="2 3">
    <name type="scientific">Cytobacillus kochii</name>
    <dbReference type="NCBI Taxonomy" id="859143"/>
    <lineage>
        <taxon>Bacteria</taxon>
        <taxon>Bacillati</taxon>
        <taxon>Bacillota</taxon>
        <taxon>Bacilli</taxon>
        <taxon>Bacillales</taxon>
        <taxon>Bacillaceae</taxon>
        <taxon>Cytobacillus</taxon>
    </lineage>
</organism>
<dbReference type="InterPro" id="IPR011991">
    <property type="entry name" value="ArsR-like_HTH"/>
</dbReference>
<sequence length="229" mass="26453">MNETLKITNTLSDPTRYYIYQYVLKKHFPVTVKEIAKEFSIHPNVARLHLSKLAEIHMLEAKIEKTGQGGRPSKRYHLTDSEIGLHFPYRNYQMLSDILLETMITLGPEGKKALYITGKKYGEKLMETALHRQMVTLEDSFERKLALVIEAAEVAGLQPEFNFDGKKIMFEMFNCPFKETAKKNQGEICHMHFEFLRGMFETVFLDIELRELGNMLNGCISCSYEAVAK</sequence>
<dbReference type="InterPro" id="IPR036390">
    <property type="entry name" value="WH_DNA-bd_sf"/>
</dbReference>
<dbReference type="Proteomes" id="UP000215137">
    <property type="component" value="Chromosome"/>
</dbReference>
<dbReference type="GeneID" id="97216950"/>
<reference evidence="2 3" key="1">
    <citation type="submission" date="2017-08" db="EMBL/GenBank/DDBJ databases">
        <title>Complete Genome Sequence of Bacillus kochii Oregon-R-modENCODE STRAIN BDGP4, isolated from Drosophila melanogaster gut.</title>
        <authorList>
            <person name="Wan K.H."/>
            <person name="Yu C."/>
            <person name="Park S."/>
            <person name="Hammonds A.S."/>
            <person name="Booth B.W."/>
            <person name="Celniker S.E."/>
        </authorList>
    </citation>
    <scope>NUCLEOTIDE SEQUENCE [LARGE SCALE GENOMIC DNA]</scope>
    <source>
        <strain evidence="2 3">BDGP4</strain>
    </source>
</reference>
<dbReference type="EMBL" id="CP022983">
    <property type="protein sequence ID" value="ASV69018.1"/>
    <property type="molecule type" value="Genomic_DNA"/>
</dbReference>
<dbReference type="OrthoDB" id="2729610at2"/>
<evidence type="ECO:0000256" key="1">
    <source>
        <dbReference type="ARBA" id="ARBA00023125"/>
    </source>
</evidence>
<proteinExistence type="predicted"/>
<dbReference type="KEGG" id="bko:CKF48_17965"/>
<evidence type="ECO:0000313" key="3">
    <source>
        <dbReference type="Proteomes" id="UP000215137"/>
    </source>
</evidence>
<evidence type="ECO:0000313" key="2">
    <source>
        <dbReference type="EMBL" id="ASV69018.1"/>
    </source>
</evidence>
<dbReference type="Pfam" id="PF12840">
    <property type="entry name" value="HTH_20"/>
    <property type="match status" value="1"/>
</dbReference>